<dbReference type="KEGG" id="pus:CKA81_09975"/>
<evidence type="ECO:0000256" key="1">
    <source>
        <dbReference type="ARBA" id="ARBA00023002"/>
    </source>
</evidence>
<protein>
    <submittedName>
        <fullName evidence="3">NADP-dependent oxidoreductase</fullName>
    </submittedName>
</protein>
<accession>A0A410GCU0</accession>
<dbReference type="PANTHER" id="PTHR43364">
    <property type="entry name" value="NADH-SPECIFIC METHYLGLYOXAL REDUCTASE-RELATED"/>
    <property type="match status" value="1"/>
</dbReference>
<organism evidence="3 4">
    <name type="scientific">Pollutimonas thiosulfatoxidans</name>
    <dbReference type="NCBI Taxonomy" id="2028345"/>
    <lineage>
        <taxon>Bacteria</taxon>
        <taxon>Pseudomonadati</taxon>
        <taxon>Pseudomonadota</taxon>
        <taxon>Betaproteobacteria</taxon>
        <taxon>Burkholderiales</taxon>
        <taxon>Alcaligenaceae</taxon>
        <taxon>Pollutimonas</taxon>
    </lineage>
</organism>
<dbReference type="Pfam" id="PF00248">
    <property type="entry name" value="Aldo_ket_red"/>
    <property type="match status" value="1"/>
</dbReference>
<dbReference type="InterPro" id="IPR023210">
    <property type="entry name" value="NADP_OxRdtase_dom"/>
</dbReference>
<proteinExistence type="predicted"/>
<dbReference type="GO" id="GO:0016491">
    <property type="term" value="F:oxidoreductase activity"/>
    <property type="evidence" value="ECO:0007669"/>
    <property type="project" value="UniProtKB-KW"/>
</dbReference>
<dbReference type="RefSeq" id="WP_128355120.1">
    <property type="nucleotide sequence ID" value="NZ_CP022987.1"/>
</dbReference>
<keyword evidence="4" id="KW-1185">Reference proteome</keyword>
<dbReference type="OrthoDB" id="5488419at2"/>
<evidence type="ECO:0000313" key="3">
    <source>
        <dbReference type="EMBL" id="QAA94118.1"/>
    </source>
</evidence>
<dbReference type="PANTHER" id="PTHR43364:SF4">
    <property type="entry name" value="NAD(P)-LINKED OXIDOREDUCTASE SUPERFAMILY PROTEIN"/>
    <property type="match status" value="1"/>
</dbReference>
<dbReference type="GO" id="GO:0005829">
    <property type="term" value="C:cytosol"/>
    <property type="evidence" value="ECO:0007669"/>
    <property type="project" value="TreeGrafter"/>
</dbReference>
<dbReference type="SUPFAM" id="SSF51430">
    <property type="entry name" value="NAD(P)-linked oxidoreductase"/>
    <property type="match status" value="1"/>
</dbReference>
<dbReference type="Proteomes" id="UP000283474">
    <property type="component" value="Chromosome"/>
</dbReference>
<reference evidence="3 4" key="1">
    <citation type="submission" date="2017-08" db="EMBL/GenBank/DDBJ databases">
        <authorList>
            <person name="Park S.-J."/>
            <person name="Kim H."/>
        </authorList>
    </citation>
    <scope>NUCLEOTIDE SEQUENCE [LARGE SCALE GENOMIC DNA]</scope>
    <source>
        <strain evidence="4">ye3</strain>
    </source>
</reference>
<name>A0A410GCU0_9BURK</name>
<evidence type="ECO:0000313" key="4">
    <source>
        <dbReference type="Proteomes" id="UP000283474"/>
    </source>
</evidence>
<keyword evidence="1" id="KW-0560">Oxidoreductase</keyword>
<dbReference type="EMBL" id="CP022987">
    <property type="protein sequence ID" value="QAA94118.1"/>
    <property type="molecule type" value="Genomic_DNA"/>
</dbReference>
<dbReference type="Gene3D" id="3.20.20.100">
    <property type="entry name" value="NADP-dependent oxidoreductase domain"/>
    <property type="match status" value="1"/>
</dbReference>
<evidence type="ECO:0000259" key="2">
    <source>
        <dbReference type="Pfam" id="PF00248"/>
    </source>
</evidence>
<gene>
    <name evidence="3" type="ORF">CKA81_09975</name>
</gene>
<dbReference type="InterPro" id="IPR050523">
    <property type="entry name" value="AKR_Detox_Biosynth"/>
</dbReference>
<dbReference type="AlphaFoldDB" id="A0A410GCU0"/>
<dbReference type="FunFam" id="3.20.20.100:FF:000004">
    <property type="entry name" value="Oxidoreductase, aldo/keto reductase"/>
    <property type="match status" value="1"/>
</dbReference>
<sequence length="331" mass="36896">MQYRRLGNSNLQVSALCLGSMMFGDQTDQAEAARIVDSAADHGINFIDTADVYGKGASEQMVGRLIAAKRHDWVLATKLGNAMSKAPNQSHYSRHWMIREVEVSLQRLATEHIDILYLHRDFHQENLEEAVRSLGDLIRDGKIRAYGLSNFRGWRIAEIMRLCQQLNVPQPIVCQPYYNLLNRGPEVEILPACAHYGLGVVPYSPIARGVLTGKYQPGRAPSADSRAGRNDKRMMETEFREESLQIAQTLQAHCEQRGIKLAHFATAWVLANRHVSAVIAGPRTLAQLEDYYPALEVQVSAEEEALVNGLVAPGHASTPGFNDPSYPFFGR</sequence>
<dbReference type="InterPro" id="IPR036812">
    <property type="entry name" value="NAD(P)_OxRdtase_dom_sf"/>
</dbReference>
<feature type="domain" description="NADP-dependent oxidoreductase" evidence="2">
    <location>
        <begin position="16"/>
        <end position="308"/>
    </location>
</feature>